<dbReference type="SMART" id="SM00194">
    <property type="entry name" value="PTPc"/>
    <property type="match status" value="1"/>
</dbReference>
<dbReference type="RefSeq" id="XP_038066632.1">
    <property type="nucleotide sequence ID" value="XM_038210704.1"/>
</dbReference>
<sequence>MKATVVDFWRMVWQERVEKIVMLANLVEHGRVKCEKYWPDGGITNYGDLAVTNVDEIPYHDCVQRTFHVSKSIEPEGEYRELTQFHYTSWPDMKPPESSSLLKFIRRVKASTTSQPGTMIVHCSAGIGRTGTFITMDAMLTQAEVEGQVDVFKFIRAMRRQRFRMVQTIDQYKFIFVALLESCQTEKLHPSQQTTLSANSGKSISHRAGRGDRS</sequence>
<accession>A0A914AS82</accession>
<name>A0A914AS82_PATMI</name>
<feature type="domain" description="Tyrosine-protein phosphatase" evidence="6">
    <location>
        <begin position="1"/>
        <end position="182"/>
    </location>
</feature>
<dbReference type="AlphaFoldDB" id="A0A914AS82"/>
<dbReference type="FunFam" id="3.90.190.10:FF:000185">
    <property type="entry name" value="Predicted protein"/>
    <property type="match status" value="1"/>
</dbReference>
<dbReference type="CDD" id="cd00047">
    <property type="entry name" value="PTPc"/>
    <property type="match status" value="1"/>
</dbReference>
<dbReference type="Pfam" id="PF00102">
    <property type="entry name" value="Y_phosphatase"/>
    <property type="match status" value="1"/>
</dbReference>
<evidence type="ECO:0000259" key="7">
    <source>
        <dbReference type="PROSITE" id="PS50056"/>
    </source>
</evidence>
<dbReference type="EnsemblMetazoa" id="XM_038210704.1">
    <property type="protein sequence ID" value="XP_038066632.1"/>
    <property type="gene ID" value="LOC119736689"/>
</dbReference>
<keyword evidence="4" id="KW-0904">Protein phosphatase</keyword>
<dbReference type="PRINTS" id="PR00700">
    <property type="entry name" value="PRTYPHPHTASE"/>
</dbReference>
<dbReference type="OMA" id="ELMESQC"/>
<dbReference type="PROSITE" id="PS00383">
    <property type="entry name" value="TYR_PHOSPHATASE_1"/>
    <property type="match status" value="1"/>
</dbReference>
<evidence type="ECO:0000313" key="8">
    <source>
        <dbReference type="EnsemblMetazoa" id="XP_038066632.1"/>
    </source>
</evidence>
<dbReference type="Proteomes" id="UP000887568">
    <property type="component" value="Unplaced"/>
</dbReference>
<dbReference type="PROSITE" id="PS50055">
    <property type="entry name" value="TYR_PHOSPHATASE_PTP"/>
    <property type="match status" value="1"/>
</dbReference>
<dbReference type="PANTHER" id="PTHR19134:SF562">
    <property type="entry name" value="PROTEIN-TYROSINE-PHOSPHATASE"/>
    <property type="match status" value="1"/>
</dbReference>
<evidence type="ECO:0000256" key="2">
    <source>
        <dbReference type="ARBA" id="ARBA00013064"/>
    </source>
</evidence>
<dbReference type="EC" id="3.1.3.48" evidence="2"/>
<dbReference type="Gene3D" id="3.90.190.10">
    <property type="entry name" value="Protein tyrosine phosphatase superfamily"/>
    <property type="match status" value="1"/>
</dbReference>
<dbReference type="GeneID" id="119736689"/>
<dbReference type="InterPro" id="IPR016130">
    <property type="entry name" value="Tyr_Pase_AS"/>
</dbReference>
<evidence type="ECO:0000256" key="1">
    <source>
        <dbReference type="ARBA" id="ARBA00009580"/>
    </source>
</evidence>
<evidence type="ECO:0000256" key="4">
    <source>
        <dbReference type="ARBA" id="ARBA00022912"/>
    </source>
</evidence>
<evidence type="ECO:0000313" key="9">
    <source>
        <dbReference type="Proteomes" id="UP000887568"/>
    </source>
</evidence>
<dbReference type="PROSITE" id="PS50056">
    <property type="entry name" value="TYR_PHOSPHATASE_2"/>
    <property type="match status" value="1"/>
</dbReference>
<dbReference type="GO" id="GO:0004725">
    <property type="term" value="F:protein tyrosine phosphatase activity"/>
    <property type="evidence" value="ECO:0007669"/>
    <property type="project" value="UniProtKB-EC"/>
</dbReference>
<dbReference type="OrthoDB" id="9979034at2759"/>
<feature type="region of interest" description="Disordered" evidence="5">
    <location>
        <begin position="191"/>
        <end position="214"/>
    </location>
</feature>
<proteinExistence type="inferred from homology"/>
<evidence type="ECO:0000259" key="6">
    <source>
        <dbReference type="PROSITE" id="PS50055"/>
    </source>
</evidence>
<reference evidence="8" key="1">
    <citation type="submission" date="2022-11" db="UniProtKB">
        <authorList>
            <consortium name="EnsemblMetazoa"/>
        </authorList>
    </citation>
    <scope>IDENTIFICATION</scope>
</reference>
<feature type="domain" description="Tyrosine specific protein phosphatases" evidence="7">
    <location>
        <begin position="102"/>
        <end position="173"/>
    </location>
</feature>
<dbReference type="InterPro" id="IPR029021">
    <property type="entry name" value="Prot-tyrosine_phosphatase-like"/>
</dbReference>
<keyword evidence="9" id="KW-1185">Reference proteome</keyword>
<keyword evidence="3" id="KW-0378">Hydrolase</keyword>
<dbReference type="PANTHER" id="PTHR19134">
    <property type="entry name" value="RECEPTOR-TYPE TYROSINE-PROTEIN PHOSPHATASE"/>
    <property type="match status" value="1"/>
</dbReference>
<dbReference type="InterPro" id="IPR050348">
    <property type="entry name" value="Protein-Tyr_Phosphatase"/>
</dbReference>
<dbReference type="InterPro" id="IPR000242">
    <property type="entry name" value="PTP_cat"/>
</dbReference>
<dbReference type="InterPro" id="IPR000387">
    <property type="entry name" value="Tyr_Pase_dom"/>
</dbReference>
<comment type="similarity">
    <text evidence="1">Belongs to the protein-tyrosine phosphatase family.</text>
</comment>
<evidence type="ECO:0000256" key="5">
    <source>
        <dbReference type="SAM" id="MobiDB-lite"/>
    </source>
</evidence>
<dbReference type="SMART" id="SM00404">
    <property type="entry name" value="PTPc_motif"/>
    <property type="match status" value="1"/>
</dbReference>
<protein>
    <recommendedName>
        <fullName evidence="2">protein-tyrosine-phosphatase</fullName>
        <ecNumber evidence="2">3.1.3.48</ecNumber>
    </recommendedName>
</protein>
<dbReference type="SUPFAM" id="SSF52799">
    <property type="entry name" value="(Phosphotyrosine protein) phosphatases II"/>
    <property type="match status" value="1"/>
</dbReference>
<evidence type="ECO:0000256" key="3">
    <source>
        <dbReference type="ARBA" id="ARBA00022801"/>
    </source>
</evidence>
<organism evidence="8 9">
    <name type="scientific">Patiria miniata</name>
    <name type="common">Bat star</name>
    <name type="synonym">Asterina miniata</name>
    <dbReference type="NCBI Taxonomy" id="46514"/>
    <lineage>
        <taxon>Eukaryota</taxon>
        <taxon>Metazoa</taxon>
        <taxon>Echinodermata</taxon>
        <taxon>Eleutherozoa</taxon>
        <taxon>Asterozoa</taxon>
        <taxon>Asteroidea</taxon>
        <taxon>Valvatacea</taxon>
        <taxon>Valvatida</taxon>
        <taxon>Asterinidae</taxon>
        <taxon>Patiria</taxon>
    </lineage>
</organism>
<feature type="compositionally biased region" description="Polar residues" evidence="5">
    <location>
        <begin position="191"/>
        <end position="203"/>
    </location>
</feature>
<dbReference type="InterPro" id="IPR003595">
    <property type="entry name" value="Tyr_Pase_cat"/>
</dbReference>